<gene>
    <name evidence="1" type="ORF">Tco_1120961</name>
</gene>
<dbReference type="Proteomes" id="UP001151760">
    <property type="component" value="Unassembled WGS sequence"/>
</dbReference>
<organism evidence="1 2">
    <name type="scientific">Tanacetum coccineum</name>
    <dbReference type="NCBI Taxonomy" id="301880"/>
    <lineage>
        <taxon>Eukaryota</taxon>
        <taxon>Viridiplantae</taxon>
        <taxon>Streptophyta</taxon>
        <taxon>Embryophyta</taxon>
        <taxon>Tracheophyta</taxon>
        <taxon>Spermatophyta</taxon>
        <taxon>Magnoliopsida</taxon>
        <taxon>eudicotyledons</taxon>
        <taxon>Gunneridae</taxon>
        <taxon>Pentapetalae</taxon>
        <taxon>asterids</taxon>
        <taxon>campanulids</taxon>
        <taxon>Asterales</taxon>
        <taxon>Asteraceae</taxon>
        <taxon>Asteroideae</taxon>
        <taxon>Anthemideae</taxon>
        <taxon>Anthemidinae</taxon>
        <taxon>Tanacetum</taxon>
    </lineage>
</organism>
<comment type="caution">
    <text evidence="1">The sequence shown here is derived from an EMBL/GenBank/DDBJ whole genome shotgun (WGS) entry which is preliminary data.</text>
</comment>
<keyword evidence="2" id="KW-1185">Reference proteome</keyword>
<accession>A0ABQ5IWR6</accession>
<name>A0ABQ5IWR6_9ASTR</name>
<dbReference type="EMBL" id="BQNB010021258">
    <property type="protein sequence ID" value="GJU04531.1"/>
    <property type="molecule type" value="Genomic_DNA"/>
</dbReference>
<protein>
    <submittedName>
        <fullName evidence="1">Uncharacterized protein</fullName>
    </submittedName>
</protein>
<evidence type="ECO:0000313" key="2">
    <source>
        <dbReference type="Proteomes" id="UP001151760"/>
    </source>
</evidence>
<evidence type="ECO:0000313" key="1">
    <source>
        <dbReference type="EMBL" id="GJU04531.1"/>
    </source>
</evidence>
<reference evidence="1" key="2">
    <citation type="submission" date="2022-01" db="EMBL/GenBank/DDBJ databases">
        <authorList>
            <person name="Yamashiro T."/>
            <person name="Shiraishi A."/>
            <person name="Satake H."/>
            <person name="Nakayama K."/>
        </authorList>
    </citation>
    <scope>NUCLEOTIDE SEQUENCE</scope>
</reference>
<proteinExistence type="predicted"/>
<sequence>MLDTKRGDAVFTQNTPKKVQVSVLTNDEKVLWANVAIPMHVVDEIYEKFANMLSGYVIGERLAFPIVEAYVKNAWANDMCLNPWGRNTYARVLVELSSESAVVESIVVAIPLPKTVSKPTNNKVDTSTKNANSLSTKEVANGVIEQPNVPLKVCTNDSVGSTNEHGYFKDDVDIGQLRSAFGKLMEENKVEIRFRGCFYARKEWYRRRRKSVMDITIDTPKEILTSTNKVPVEVKGNNKESLLEQFLESCDALSSKQNSMSDSDKSEVEEC</sequence>
<reference evidence="1" key="1">
    <citation type="journal article" date="2022" name="Int. J. Mol. Sci.">
        <title>Draft Genome of Tanacetum Coccineum: Genomic Comparison of Closely Related Tanacetum-Family Plants.</title>
        <authorList>
            <person name="Yamashiro T."/>
            <person name="Shiraishi A."/>
            <person name="Nakayama K."/>
            <person name="Satake H."/>
        </authorList>
    </citation>
    <scope>NUCLEOTIDE SEQUENCE</scope>
</reference>